<keyword evidence="5 10" id="KW-0812">Transmembrane</keyword>
<keyword evidence="9" id="KW-0325">Glycoprotein</keyword>
<organism evidence="11 12">
    <name type="scientific">Triplophysa tibetana</name>
    <dbReference type="NCBI Taxonomy" id="1572043"/>
    <lineage>
        <taxon>Eukaryota</taxon>
        <taxon>Metazoa</taxon>
        <taxon>Chordata</taxon>
        <taxon>Craniata</taxon>
        <taxon>Vertebrata</taxon>
        <taxon>Euteleostomi</taxon>
        <taxon>Actinopterygii</taxon>
        <taxon>Neopterygii</taxon>
        <taxon>Teleostei</taxon>
        <taxon>Ostariophysi</taxon>
        <taxon>Cypriniformes</taxon>
        <taxon>Nemacheilidae</taxon>
        <taxon>Triplophysa</taxon>
    </lineage>
</organism>
<evidence type="ECO:0000256" key="6">
    <source>
        <dbReference type="ARBA" id="ARBA00022824"/>
    </source>
</evidence>
<feature type="transmembrane region" description="Helical" evidence="10">
    <location>
        <begin position="214"/>
        <end position="237"/>
    </location>
</feature>
<evidence type="ECO:0000256" key="2">
    <source>
        <dbReference type="ARBA" id="ARBA00004687"/>
    </source>
</evidence>
<evidence type="ECO:0000256" key="5">
    <source>
        <dbReference type="ARBA" id="ARBA00022692"/>
    </source>
</evidence>
<keyword evidence="12" id="KW-1185">Reference proteome</keyword>
<dbReference type="UniPathway" id="UPA00196"/>
<sequence>MQPLYFYYSVAVLYFIHNGSSQEVQSCFSSEWLTSVKMSMKIAKAGFHRELQYSIQYGKVDHDVKALSVQKLPSGVYMDEYQLANLREDTGLEVLLDSKLDLEAPEYLSTEFTAFIFLSTSENSGQHAVMVPVHARYHRPSDTGHLQVKVDIESPRLLIRSDQCKIPPPGSSHVVVEAPCTLSNVSLCSWLKILDLQETGPVSLEIPVGDATQTVTVCIVTVLVTLLSCSLILRAMWKHSTYNHSKKTM</sequence>
<comment type="caution">
    <text evidence="11">The sequence shown here is derived from an EMBL/GenBank/DDBJ whole genome shotgun (WGS) entry which is preliminary data.</text>
</comment>
<dbReference type="AlphaFoldDB" id="A0A5A9NPC5"/>
<evidence type="ECO:0000256" key="4">
    <source>
        <dbReference type="ARBA" id="ARBA00022502"/>
    </source>
</evidence>
<keyword evidence="6 10" id="KW-0256">Endoplasmic reticulum</keyword>
<dbReference type="SMART" id="SM00780">
    <property type="entry name" value="PIG-X"/>
    <property type="match status" value="1"/>
</dbReference>
<evidence type="ECO:0000256" key="9">
    <source>
        <dbReference type="ARBA" id="ARBA00023180"/>
    </source>
</evidence>
<comment type="similarity">
    <text evidence="3 10">Belongs to the PIGX family.</text>
</comment>
<dbReference type="InterPro" id="IPR040039">
    <property type="entry name" value="PIGX"/>
</dbReference>
<proteinExistence type="inferred from homology"/>
<keyword evidence="4 10" id="KW-0337">GPI-anchor biosynthesis</keyword>
<evidence type="ECO:0000256" key="10">
    <source>
        <dbReference type="RuleBase" id="RU366056"/>
    </source>
</evidence>
<evidence type="ECO:0000256" key="1">
    <source>
        <dbReference type="ARBA" id="ARBA00004389"/>
    </source>
</evidence>
<keyword evidence="7 10" id="KW-1133">Transmembrane helix</keyword>
<evidence type="ECO:0000256" key="7">
    <source>
        <dbReference type="ARBA" id="ARBA00022989"/>
    </source>
</evidence>
<dbReference type="GO" id="GO:0006506">
    <property type="term" value="P:GPI anchor biosynthetic process"/>
    <property type="evidence" value="ECO:0007669"/>
    <property type="project" value="UniProtKB-UniPathway"/>
</dbReference>
<protein>
    <recommendedName>
        <fullName evidence="10">Phosphatidylinositol-glycan biosynthesis class X protein</fullName>
    </recommendedName>
</protein>
<evidence type="ECO:0000256" key="8">
    <source>
        <dbReference type="ARBA" id="ARBA00023136"/>
    </source>
</evidence>
<comment type="function">
    <text evidence="10">Stabilizing subunit of the glycosylphosphatidylinositol-mannosyltransferase I complex which catalyzes the transfer of the first mannose, via an alpha-1,4 bond from a dolichol-phosphate-mannose (Dol-P-Man) to the glucosaminyl acyl phosphatidylinositol (GlcN-(acyl)PI) intermediate to generate alpha-D-Man-(1-&gt;4)-alpha-D-GlcN-(1-&gt;6)-(1-radyl,2-acyl-sn-glycero-3-phospho)-2-acyl-inositol and participates in the sixth step of the glycosylphosphatidylinositol-anchor biosynthesis. Probably acts by stabilizing the mannosyltransferase PIGM.</text>
</comment>
<dbReference type="GO" id="GO:0005789">
    <property type="term" value="C:endoplasmic reticulum membrane"/>
    <property type="evidence" value="ECO:0007669"/>
    <property type="project" value="UniProtKB-SubCell"/>
</dbReference>
<evidence type="ECO:0000313" key="12">
    <source>
        <dbReference type="Proteomes" id="UP000324632"/>
    </source>
</evidence>
<comment type="pathway">
    <text evidence="2 10">Glycolipid biosynthesis; glycosylphosphatidylinositol-anchor biosynthesis.</text>
</comment>
<accession>A0A5A9NPC5</accession>
<evidence type="ECO:0000313" key="11">
    <source>
        <dbReference type="EMBL" id="KAA0711964.1"/>
    </source>
</evidence>
<keyword evidence="8 10" id="KW-0472">Membrane</keyword>
<name>A0A5A9NPC5_9TELE</name>
<gene>
    <name evidence="11" type="ORF">E1301_Tti023222</name>
</gene>
<dbReference type="PANTHER" id="PTHR28650:SF1">
    <property type="entry name" value="PHOSPHATIDYLINOSITOL-GLYCAN BIOSYNTHESIS CLASS X PROTEIN"/>
    <property type="match status" value="1"/>
</dbReference>
<evidence type="ECO:0000256" key="3">
    <source>
        <dbReference type="ARBA" id="ARBA00010345"/>
    </source>
</evidence>
<dbReference type="EMBL" id="SOYY01000014">
    <property type="protein sequence ID" value="KAA0711964.1"/>
    <property type="molecule type" value="Genomic_DNA"/>
</dbReference>
<dbReference type="Proteomes" id="UP000324632">
    <property type="component" value="Chromosome 14"/>
</dbReference>
<comment type="subcellular location">
    <subcellularLocation>
        <location evidence="1 10">Endoplasmic reticulum membrane</location>
        <topology evidence="1 10">Single-pass membrane protein</topology>
    </subcellularLocation>
</comment>
<reference evidence="11 12" key="1">
    <citation type="journal article" date="2019" name="Mol. Ecol. Resour.">
        <title>Chromosome-level genome assembly of Triplophysa tibetana, a fish adapted to the harsh high-altitude environment of the Tibetan Plateau.</title>
        <authorList>
            <person name="Yang X."/>
            <person name="Liu H."/>
            <person name="Ma Z."/>
            <person name="Zou Y."/>
            <person name="Zou M."/>
            <person name="Mao Y."/>
            <person name="Li X."/>
            <person name="Wang H."/>
            <person name="Chen T."/>
            <person name="Wang W."/>
            <person name="Yang R."/>
        </authorList>
    </citation>
    <scope>NUCLEOTIDE SEQUENCE [LARGE SCALE GENOMIC DNA]</scope>
    <source>
        <strain evidence="11">TTIB1903HZAU</strain>
        <tissue evidence="11">Muscle</tissue>
    </source>
</reference>
<dbReference type="InterPro" id="IPR013233">
    <property type="entry name" value="PIG-X/PBN1"/>
</dbReference>
<dbReference type="Pfam" id="PF08320">
    <property type="entry name" value="PIG-X"/>
    <property type="match status" value="1"/>
</dbReference>
<dbReference type="PANTHER" id="PTHR28650">
    <property type="entry name" value="PHOSPHATIDYLINOSITOL-GLYCAN BIOSYNTHESIS CLASS X PROTEIN"/>
    <property type="match status" value="1"/>
</dbReference>